<keyword evidence="2" id="KW-1185">Reference proteome</keyword>
<dbReference type="Proteomes" id="UP000245626">
    <property type="component" value="Unassembled WGS sequence"/>
</dbReference>
<name>A0ACD0NWA8_9BASI</name>
<evidence type="ECO:0000313" key="1">
    <source>
        <dbReference type="EMBL" id="PWN50113.1"/>
    </source>
</evidence>
<protein>
    <submittedName>
        <fullName evidence="1">Uncharacterized protein</fullName>
    </submittedName>
</protein>
<accession>A0ACD0NWA8</accession>
<gene>
    <name evidence="1" type="ORF">IE53DRAFT_387606</name>
</gene>
<organism evidence="1 2">
    <name type="scientific">Violaceomyces palustris</name>
    <dbReference type="NCBI Taxonomy" id="1673888"/>
    <lineage>
        <taxon>Eukaryota</taxon>
        <taxon>Fungi</taxon>
        <taxon>Dikarya</taxon>
        <taxon>Basidiomycota</taxon>
        <taxon>Ustilaginomycotina</taxon>
        <taxon>Ustilaginomycetes</taxon>
        <taxon>Violaceomycetales</taxon>
        <taxon>Violaceomycetaceae</taxon>
        <taxon>Violaceomyces</taxon>
    </lineage>
</organism>
<reference evidence="1 2" key="1">
    <citation type="journal article" date="2018" name="Mol. Biol. Evol.">
        <title>Broad Genomic Sampling Reveals a Smut Pathogenic Ancestry of the Fungal Clade Ustilaginomycotina.</title>
        <authorList>
            <person name="Kijpornyongpan T."/>
            <person name="Mondo S.J."/>
            <person name="Barry K."/>
            <person name="Sandor L."/>
            <person name="Lee J."/>
            <person name="Lipzen A."/>
            <person name="Pangilinan J."/>
            <person name="LaButti K."/>
            <person name="Hainaut M."/>
            <person name="Henrissat B."/>
            <person name="Grigoriev I.V."/>
            <person name="Spatafora J.W."/>
            <person name="Aime M.C."/>
        </authorList>
    </citation>
    <scope>NUCLEOTIDE SEQUENCE [LARGE SCALE GENOMIC DNA]</scope>
    <source>
        <strain evidence="1 2">SA 807</strain>
    </source>
</reference>
<proteinExistence type="predicted"/>
<evidence type="ECO:0000313" key="2">
    <source>
        <dbReference type="Proteomes" id="UP000245626"/>
    </source>
</evidence>
<dbReference type="EMBL" id="KZ819967">
    <property type="protein sequence ID" value="PWN50113.1"/>
    <property type="molecule type" value="Genomic_DNA"/>
</dbReference>
<sequence length="94" mass="10056">MRILRSLFRTLRTSPSLASLPHHPSPTLPILLSLSIPLSVSLPPSISRCDPLRGLPESGLATRNTHTPPGTRSSPVQKTSLSHRSSPAIPSDCC</sequence>